<comment type="similarity">
    <text evidence="1">Belongs to the short-chain dehydrogenases/reductases (SDR) family.</text>
</comment>
<reference evidence="3 4" key="1">
    <citation type="submission" date="2019-03" db="EMBL/GenBank/DDBJ databases">
        <title>Genomics of glacier-inhabiting Cryobacterium strains.</title>
        <authorList>
            <person name="Liu Q."/>
            <person name="Xin Y.-H."/>
        </authorList>
    </citation>
    <scope>NUCLEOTIDE SEQUENCE [LARGE SCALE GENOMIC DNA]</scope>
    <source>
        <strain evidence="3 4">MDB1-5</strain>
    </source>
</reference>
<proteinExistence type="inferred from homology"/>
<gene>
    <name evidence="3" type="ORF">E3O46_16685</name>
</gene>
<dbReference type="SUPFAM" id="SSF51735">
    <property type="entry name" value="NAD(P)-binding Rossmann-fold domains"/>
    <property type="match status" value="1"/>
</dbReference>
<comment type="caution">
    <text evidence="3">The sequence shown here is derived from an EMBL/GenBank/DDBJ whole genome shotgun (WGS) entry which is preliminary data.</text>
</comment>
<evidence type="ECO:0000256" key="1">
    <source>
        <dbReference type="ARBA" id="ARBA00006484"/>
    </source>
</evidence>
<accession>A0ABY2IIR5</accession>
<evidence type="ECO:0000313" key="4">
    <source>
        <dbReference type="Proteomes" id="UP000297604"/>
    </source>
</evidence>
<evidence type="ECO:0000313" key="3">
    <source>
        <dbReference type="EMBL" id="TFC17354.1"/>
    </source>
</evidence>
<dbReference type="Proteomes" id="UP000297604">
    <property type="component" value="Unassembled WGS sequence"/>
</dbReference>
<keyword evidence="4" id="KW-1185">Reference proteome</keyword>
<dbReference type="NCBIfam" id="NF005395">
    <property type="entry name" value="PRK06940.1"/>
    <property type="match status" value="1"/>
</dbReference>
<dbReference type="PRINTS" id="PR00081">
    <property type="entry name" value="GDHRDH"/>
</dbReference>
<protein>
    <submittedName>
        <fullName evidence="3">SDR family oxidoreductase</fullName>
    </submittedName>
</protein>
<dbReference type="Pfam" id="PF13561">
    <property type="entry name" value="adh_short_C2"/>
    <property type="match status" value="1"/>
</dbReference>
<keyword evidence="2" id="KW-0560">Oxidoreductase</keyword>
<name>A0ABY2IIR5_9MICO</name>
<sequence>MPQSVIDDLVLRANGGEAPSEDAEEEAGDLAAPVNLPSKLRGEVVVVIGVGGMGELIARRQGTGKRLLIADFSQDALDRVRTALRGDGYDVTDRKVDVSSRESMAALAAEAAALGPVFQVIHTAGLSPVQASAAAITAVDLVGVANMLEEFAAVVEAGGAGLVISSMAGYGIDLTQQDEEALANDDPASLAQLPFISALTDPGAAYGYAKRGNILRVEAASVAWGRRGARVNSISPGVIATPLGQQELNGEHGDVMRAMIESSGAGRLGTPNDIADAAAFLLGPTASFITGTDLLVDGGVVGARSAS</sequence>
<dbReference type="Gene3D" id="3.40.50.720">
    <property type="entry name" value="NAD(P)-binding Rossmann-like Domain"/>
    <property type="match status" value="1"/>
</dbReference>
<dbReference type="InterPro" id="IPR036291">
    <property type="entry name" value="NAD(P)-bd_dom_sf"/>
</dbReference>
<evidence type="ECO:0000256" key="2">
    <source>
        <dbReference type="ARBA" id="ARBA00023002"/>
    </source>
</evidence>
<dbReference type="Pfam" id="PF00106">
    <property type="entry name" value="adh_short"/>
    <property type="match status" value="1"/>
</dbReference>
<dbReference type="PANTHER" id="PTHR42760:SF115">
    <property type="entry name" value="3-OXOACYL-[ACYL-CARRIER-PROTEIN] REDUCTASE FABG"/>
    <property type="match status" value="1"/>
</dbReference>
<dbReference type="EMBL" id="SOFS01000043">
    <property type="protein sequence ID" value="TFC17354.1"/>
    <property type="molecule type" value="Genomic_DNA"/>
</dbReference>
<dbReference type="InterPro" id="IPR002347">
    <property type="entry name" value="SDR_fam"/>
</dbReference>
<organism evidence="3 4">
    <name type="scientific">Cryobacterium glucosi</name>
    <dbReference type="NCBI Taxonomy" id="1259175"/>
    <lineage>
        <taxon>Bacteria</taxon>
        <taxon>Bacillati</taxon>
        <taxon>Actinomycetota</taxon>
        <taxon>Actinomycetes</taxon>
        <taxon>Micrococcales</taxon>
        <taxon>Microbacteriaceae</taxon>
        <taxon>Cryobacterium</taxon>
    </lineage>
</organism>
<dbReference type="PANTHER" id="PTHR42760">
    <property type="entry name" value="SHORT-CHAIN DEHYDROGENASES/REDUCTASES FAMILY MEMBER"/>
    <property type="match status" value="1"/>
</dbReference>